<organism evidence="1 2">
    <name type="scientific">Mycolicibacterium tokaiense</name>
    <dbReference type="NCBI Taxonomy" id="39695"/>
    <lineage>
        <taxon>Bacteria</taxon>
        <taxon>Bacillati</taxon>
        <taxon>Actinomycetota</taxon>
        <taxon>Actinomycetes</taxon>
        <taxon>Mycobacteriales</taxon>
        <taxon>Mycobacteriaceae</taxon>
        <taxon>Mycolicibacterium</taxon>
    </lineage>
</organism>
<dbReference type="OrthoDB" id="3928741at2"/>
<reference evidence="1 2" key="1">
    <citation type="submission" date="2018-06" db="EMBL/GenBank/DDBJ databases">
        <authorList>
            <consortium name="Pathogen Informatics"/>
            <person name="Doyle S."/>
        </authorList>
    </citation>
    <scope>NUCLEOTIDE SEQUENCE [LARGE SCALE GENOMIC DNA]</scope>
    <source>
        <strain evidence="1 2">NCTC10821</strain>
    </source>
</reference>
<gene>
    <name evidence="1" type="ORF">NCTC10821_06215</name>
</gene>
<sequence>MTEAGLSEGAALRYVETHLQLRRFGDVVVRWNDQSVANMCEAVLHALGKPSTAATIYAHLDSTDTSASYVREALSDDYRFTRSSRTLWALRAWNIPEYHGIAAALGSYLDAQGGHADVETILNDFAARYPDVSPKSIMRYLDSLEFIVDLGVARRRTTGDNIPPVGPLNAVRGVFRNGDNEIRCVRTCTDDLLRGSGQAIHTAVAQALGVTPGEHRTLHGPHGDVRVRWRMASSSGADLSSLRAYAHAIGARPGDTLVLAFGTDAGTVEVRRVDAGPGTTRRLEQILGRTVADRDAELAASLDCAPEEITTVLARRGDHAVLGDLVDGITAVASPDGETASQPWP</sequence>
<name>A0A379PLK9_9MYCO</name>
<dbReference type="AlphaFoldDB" id="A0A379PLK9"/>
<dbReference type="RefSeq" id="WP_115282122.1">
    <property type="nucleotide sequence ID" value="NZ_UGQT01000002.1"/>
</dbReference>
<accession>A0A379PLK9</accession>
<evidence type="ECO:0000313" key="2">
    <source>
        <dbReference type="Proteomes" id="UP000254978"/>
    </source>
</evidence>
<dbReference type="EMBL" id="UGQT01000002">
    <property type="protein sequence ID" value="SUE94916.1"/>
    <property type="molecule type" value="Genomic_DNA"/>
</dbReference>
<keyword evidence="2" id="KW-1185">Reference proteome</keyword>
<proteinExistence type="predicted"/>
<evidence type="ECO:0000313" key="1">
    <source>
        <dbReference type="EMBL" id="SUE94916.1"/>
    </source>
</evidence>
<dbReference type="Proteomes" id="UP000254978">
    <property type="component" value="Unassembled WGS sequence"/>
</dbReference>
<protein>
    <submittedName>
        <fullName evidence="1">Uncharacterized protein</fullName>
    </submittedName>
</protein>